<keyword evidence="6 9" id="KW-0812">Transmembrane</keyword>
<proteinExistence type="inferred from homology"/>
<evidence type="ECO:0000256" key="6">
    <source>
        <dbReference type="ARBA" id="ARBA00022692"/>
    </source>
</evidence>
<dbReference type="SUPFAM" id="SSF111369">
    <property type="entry name" value="HlyD-like secretion proteins"/>
    <property type="match status" value="2"/>
</dbReference>
<evidence type="ECO:0000256" key="1">
    <source>
        <dbReference type="ARBA" id="ARBA00004377"/>
    </source>
</evidence>
<dbReference type="InterPro" id="IPR010129">
    <property type="entry name" value="T1SS_HlyD"/>
</dbReference>
<comment type="caution">
    <text evidence="13">The sequence shown here is derived from an EMBL/GenBank/DDBJ whole genome shotgun (WGS) entry which is preliminary data.</text>
</comment>
<keyword evidence="5 9" id="KW-0997">Cell inner membrane</keyword>
<feature type="coiled-coil region" evidence="10">
    <location>
        <begin position="255"/>
        <end position="282"/>
    </location>
</feature>
<keyword evidence="4 9" id="KW-1003">Cell membrane</keyword>
<protein>
    <recommendedName>
        <fullName evidence="9">Membrane fusion protein (MFP) family protein</fullName>
    </recommendedName>
</protein>
<dbReference type="Gene3D" id="2.40.50.100">
    <property type="match status" value="1"/>
</dbReference>
<evidence type="ECO:0000256" key="9">
    <source>
        <dbReference type="RuleBase" id="RU365093"/>
    </source>
</evidence>
<evidence type="ECO:0000259" key="11">
    <source>
        <dbReference type="Pfam" id="PF25994"/>
    </source>
</evidence>
<reference evidence="13 14" key="1">
    <citation type="submission" date="2023-09" db="EMBL/GenBank/DDBJ databases">
        <title>Whole genome shotgun sequencing (WGS) of Bosea sp. ZW T0_25, isolated from stored onions (Allium cepa).</title>
        <authorList>
            <person name="Stoll D.A."/>
            <person name="Huch M."/>
        </authorList>
    </citation>
    <scope>NUCLEOTIDE SEQUENCE [LARGE SCALE GENOMIC DNA]</scope>
    <source>
        <strain evidence="13 14">ZW T0_25</strain>
    </source>
</reference>
<evidence type="ECO:0000256" key="5">
    <source>
        <dbReference type="ARBA" id="ARBA00022519"/>
    </source>
</evidence>
<keyword evidence="8 9" id="KW-0472">Membrane</keyword>
<organism evidence="13 14">
    <name type="scientific">Bosea rubneri</name>
    <dbReference type="NCBI Taxonomy" id="3075434"/>
    <lineage>
        <taxon>Bacteria</taxon>
        <taxon>Pseudomonadati</taxon>
        <taxon>Pseudomonadota</taxon>
        <taxon>Alphaproteobacteria</taxon>
        <taxon>Hyphomicrobiales</taxon>
        <taxon>Boseaceae</taxon>
        <taxon>Bosea</taxon>
    </lineage>
</organism>
<evidence type="ECO:0000256" key="8">
    <source>
        <dbReference type="ARBA" id="ARBA00023136"/>
    </source>
</evidence>
<comment type="similarity">
    <text evidence="2 9">Belongs to the membrane fusion protein (MFP) (TC 8.A.1) family.</text>
</comment>
<dbReference type="PRINTS" id="PR01490">
    <property type="entry name" value="RTXTOXIND"/>
</dbReference>
<evidence type="ECO:0000313" key="14">
    <source>
        <dbReference type="Proteomes" id="UP001254257"/>
    </source>
</evidence>
<dbReference type="InterPro" id="IPR058982">
    <property type="entry name" value="Beta-barrel_AprE"/>
</dbReference>
<gene>
    <name evidence="13" type="ORF">RKE40_15590</name>
</gene>
<dbReference type="InterPro" id="IPR050739">
    <property type="entry name" value="MFP"/>
</dbReference>
<dbReference type="Pfam" id="PF26002">
    <property type="entry name" value="Beta-barrel_AprE"/>
    <property type="match status" value="1"/>
</dbReference>
<evidence type="ECO:0000256" key="3">
    <source>
        <dbReference type="ARBA" id="ARBA00022448"/>
    </source>
</evidence>
<keyword evidence="3 9" id="KW-0813">Transport</keyword>
<evidence type="ECO:0000259" key="12">
    <source>
        <dbReference type="Pfam" id="PF26002"/>
    </source>
</evidence>
<dbReference type="InterPro" id="IPR058781">
    <property type="entry name" value="HH_AprE-like"/>
</dbReference>
<comment type="subcellular location">
    <subcellularLocation>
        <location evidence="1 9">Cell inner membrane</location>
        <topology evidence="1 9">Single-pass membrane protein</topology>
    </subcellularLocation>
</comment>
<evidence type="ECO:0000256" key="4">
    <source>
        <dbReference type="ARBA" id="ARBA00022475"/>
    </source>
</evidence>
<keyword evidence="7 9" id="KW-1133">Transmembrane helix</keyword>
<name>A0ABU3SA82_9HYPH</name>
<sequence length="441" mass="48586">MTAHQVDAADPGDAGRKTNFRLGAHVVAGSALMLMLVVGCGGWAATANLNGAVIAQGAVKVDQNLKEVQHRDGGIIQALMVRQGDQVEAGQVLFRLDDVQMRAELSIIHSQLGENLGRKARLAAERDDLAAIQFPAELAQLSSDAARIIEGETRLFDGNRTNRQSRKEQLEIGIVQSGEEIKGLEARHVAKVEELRLVELEKQKYAGLFSKGLIDGARVYTVNREWARLLGERGEIDAALARAKLRISEARLQIIAVDETARTEAQRELRQVEAKISEFGDRRLATEDRLARTEIRAPIDGTVNELTVFTVGGVITPAARLATIVPRQARLTVEVRIAPVDIDQIKPEQPARLRFSAFAKNTTPEFSGKVIHVSPATSRDPSNGSTYYSGDIELENEALVENRRLLPGMPVEVFIQTEERTALSYLVKPFTDHASRIFRER</sequence>
<accession>A0ABU3SA82</accession>
<evidence type="ECO:0000256" key="7">
    <source>
        <dbReference type="ARBA" id="ARBA00022989"/>
    </source>
</evidence>
<dbReference type="Pfam" id="PF25994">
    <property type="entry name" value="HH_AprE"/>
    <property type="match status" value="1"/>
</dbReference>
<keyword evidence="14" id="KW-1185">Reference proteome</keyword>
<evidence type="ECO:0000256" key="10">
    <source>
        <dbReference type="SAM" id="Coils"/>
    </source>
</evidence>
<dbReference type="PANTHER" id="PTHR30386:SF17">
    <property type="entry name" value="ALKALINE PROTEASE SECRETION PROTEIN APRE"/>
    <property type="match status" value="1"/>
</dbReference>
<feature type="domain" description="AprE-like long alpha-helical hairpin" evidence="11">
    <location>
        <begin position="102"/>
        <end position="289"/>
    </location>
</feature>
<dbReference type="Gene3D" id="2.40.30.170">
    <property type="match status" value="1"/>
</dbReference>
<dbReference type="Proteomes" id="UP001254257">
    <property type="component" value="Unassembled WGS sequence"/>
</dbReference>
<dbReference type="RefSeq" id="WP_316019149.1">
    <property type="nucleotide sequence ID" value="NZ_JAWDID010000022.1"/>
</dbReference>
<dbReference type="PANTHER" id="PTHR30386">
    <property type="entry name" value="MEMBRANE FUSION SUBUNIT OF EMRAB-TOLC MULTIDRUG EFFLUX PUMP"/>
    <property type="match status" value="1"/>
</dbReference>
<feature type="transmembrane region" description="Helical" evidence="9">
    <location>
        <begin position="26"/>
        <end position="45"/>
    </location>
</feature>
<dbReference type="EMBL" id="JAWDID010000022">
    <property type="protein sequence ID" value="MDU0341322.1"/>
    <property type="molecule type" value="Genomic_DNA"/>
</dbReference>
<evidence type="ECO:0000256" key="2">
    <source>
        <dbReference type="ARBA" id="ARBA00009477"/>
    </source>
</evidence>
<dbReference type="NCBIfam" id="TIGR01843">
    <property type="entry name" value="type_I_hlyD"/>
    <property type="match status" value="1"/>
</dbReference>
<evidence type="ECO:0000313" key="13">
    <source>
        <dbReference type="EMBL" id="MDU0341322.1"/>
    </source>
</evidence>
<feature type="domain" description="AprE-like beta-barrel" evidence="12">
    <location>
        <begin position="331"/>
        <end position="418"/>
    </location>
</feature>
<keyword evidence="10" id="KW-0175">Coiled coil</keyword>